<evidence type="ECO:0000313" key="3">
    <source>
        <dbReference type="Proteomes" id="UP000013776"/>
    </source>
</evidence>
<dbReference type="Gene3D" id="3.40.50.1820">
    <property type="entry name" value="alpha/beta hydrolase"/>
    <property type="match status" value="1"/>
</dbReference>
<dbReference type="PANTHER" id="PTHR43798:SF33">
    <property type="entry name" value="HYDROLASE, PUTATIVE (AFU_ORTHOLOGUE AFUA_2G14860)-RELATED"/>
    <property type="match status" value="1"/>
</dbReference>
<sequence>MSSANLREIAGPITVRDATSFLAGIATLSALKLAYSAITSPEQHFITAPPRESHTDSHYSTTFYPGSKDIDTPYGSIRAYEFGPEDGERVLFIHGITTPCPVFSGILPKIVEAGYRVCTFDLFGRGYSDAPNLKHDERLFLSQTLCVLQKIGWNKCSVVGYSFGGSLAASFASYFADSVQSLILIAPAGLLVEKDMPLVRRVAQSEAVPFSLLHALQSTLVPKAKEVAARTSGGRLDVTNVSLWQSANHKGFSRSYLSTFRYGPIFDQWDLFARLNRTQLEVHAIWGDADDIVDTNTVSGNLKKAIPDLDLKIIPGIGHDVCTGRPQEIVDYILKVLQKEAV</sequence>
<dbReference type="EMBL" id="CAHR02000121">
    <property type="protein sequence ID" value="CCG83089.1"/>
    <property type="molecule type" value="Genomic_DNA"/>
</dbReference>
<dbReference type="InterPro" id="IPR000073">
    <property type="entry name" value="AB_hydrolase_1"/>
</dbReference>
<comment type="caution">
    <text evidence="2">The sequence shown here is derived from an EMBL/GenBank/DDBJ whole genome shotgun (WGS) entry which is preliminary data.</text>
</comment>
<protein>
    <submittedName>
        <fullName evidence="2">Alpha/beta hydrolase</fullName>
    </submittedName>
</protein>
<reference evidence="2 3" key="1">
    <citation type="journal article" date="2013" name="MBio">
        <title>Genome sequencing of the plant pathogen Taphrina deformans, the causal agent of peach leaf curl.</title>
        <authorList>
            <person name="Cisse O.H."/>
            <person name="Almeida J.M.G.C.F."/>
            <person name="Fonseca A."/>
            <person name="Kumar A.A."/>
            <person name="Salojaervi J."/>
            <person name="Overmyer K."/>
            <person name="Hauser P.M."/>
            <person name="Pagni M."/>
        </authorList>
    </citation>
    <scope>NUCLEOTIDE SEQUENCE [LARGE SCALE GENOMIC DNA]</scope>
    <source>
        <strain evidence="3">PYCC 5710 / ATCC 11124 / CBS 356.35 / IMI 108563 / JCM 9778 / NBRC 8474</strain>
    </source>
</reference>
<dbReference type="PRINTS" id="PR00111">
    <property type="entry name" value="ABHYDROLASE"/>
</dbReference>
<dbReference type="OrthoDB" id="408373at2759"/>
<dbReference type="AlphaFoldDB" id="R4XB39"/>
<dbReference type="InterPro" id="IPR029058">
    <property type="entry name" value="AB_hydrolase_fold"/>
</dbReference>
<dbReference type="SUPFAM" id="SSF53474">
    <property type="entry name" value="alpha/beta-Hydrolases"/>
    <property type="match status" value="1"/>
</dbReference>
<dbReference type="Pfam" id="PF00561">
    <property type="entry name" value="Abhydrolase_1"/>
    <property type="match status" value="1"/>
</dbReference>
<keyword evidence="2" id="KW-0378">Hydrolase</keyword>
<evidence type="ECO:0000259" key="1">
    <source>
        <dbReference type="Pfam" id="PF00561"/>
    </source>
</evidence>
<dbReference type="PANTHER" id="PTHR43798">
    <property type="entry name" value="MONOACYLGLYCEROL LIPASE"/>
    <property type="match status" value="1"/>
</dbReference>
<feature type="domain" description="AB hydrolase-1" evidence="1">
    <location>
        <begin position="89"/>
        <end position="322"/>
    </location>
</feature>
<dbReference type="VEuPathDB" id="FungiDB:TAPDE_003217"/>
<name>R4XB39_TAPDE</name>
<dbReference type="eggNOG" id="KOG4178">
    <property type="taxonomic scope" value="Eukaryota"/>
</dbReference>
<dbReference type="GO" id="GO:0016020">
    <property type="term" value="C:membrane"/>
    <property type="evidence" value="ECO:0007669"/>
    <property type="project" value="TreeGrafter"/>
</dbReference>
<accession>R4XB39</accession>
<dbReference type="Proteomes" id="UP000013776">
    <property type="component" value="Unassembled WGS sequence"/>
</dbReference>
<keyword evidence="3" id="KW-1185">Reference proteome</keyword>
<dbReference type="STRING" id="1097556.R4XB39"/>
<dbReference type="GO" id="GO:0046464">
    <property type="term" value="P:acylglycerol catabolic process"/>
    <property type="evidence" value="ECO:0007669"/>
    <property type="project" value="TreeGrafter"/>
</dbReference>
<dbReference type="InterPro" id="IPR050266">
    <property type="entry name" value="AB_hydrolase_sf"/>
</dbReference>
<gene>
    <name evidence="2" type="ORF">TAPDE_003217</name>
</gene>
<dbReference type="GO" id="GO:0047372">
    <property type="term" value="F:monoacylglycerol lipase activity"/>
    <property type="evidence" value="ECO:0007669"/>
    <property type="project" value="TreeGrafter"/>
</dbReference>
<organism evidence="2 3">
    <name type="scientific">Taphrina deformans (strain PYCC 5710 / ATCC 11124 / CBS 356.35 / IMI 108563 / JCM 9778 / NBRC 8474)</name>
    <name type="common">Peach leaf curl fungus</name>
    <name type="synonym">Lalaria deformans</name>
    <dbReference type="NCBI Taxonomy" id="1097556"/>
    <lineage>
        <taxon>Eukaryota</taxon>
        <taxon>Fungi</taxon>
        <taxon>Dikarya</taxon>
        <taxon>Ascomycota</taxon>
        <taxon>Taphrinomycotina</taxon>
        <taxon>Taphrinomycetes</taxon>
        <taxon>Taphrinales</taxon>
        <taxon>Taphrinaceae</taxon>
        <taxon>Taphrina</taxon>
    </lineage>
</organism>
<evidence type="ECO:0000313" key="2">
    <source>
        <dbReference type="EMBL" id="CCG83089.1"/>
    </source>
</evidence>
<proteinExistence type="predicted"/>